<evidence type="ECO:0000256" key="1">
    <source>
        <dbReference type="SAM" id="SignalP"/>
    </source>
</evidence>
<dbReference type="InterPro" id="IPR011330">
    <property type="entry name" value="Glyco_hydro/deAcase_b/a-brl"/>
</dbReference>
<evidence type="ECO:0000259" key="2">
    <source>
        <dbReference type="PROSITE" id="PS51677"/>
    </source>
</evidence>
<reference evidence="3 4" key="1">
    <citation type="submission" date="2021-05" db="EMBL/GenBank/DDBJ databases">
        <title>The draft genome of Geobacter chapellei DSM 13688.</title>
        <authorList>
            <person name="Xu Z."/>
            <person name="Masuda Y."/>
            <person name="Itoh H."/>
            <person name="Senoo K."/>
        </authorList>
    </citation>
    <scope>NUCLEOTIDE SEQUENCE [LARGE SCALE GENOMIC DNA]</scope>
    <source>
        <strain evidence="3 4">DSM 13688</strain>
    </source>
</reference>
<dbReference type="EMBL" id="JAHDYS010000003">
    <property type="protein sequence ID" value="MBT1071017.1"/>
    <property type="molecule type" value="Genomic_DNA"/>
</dbReference>
<feature type="signal peptide" evidence="1">
    <location>
        <begin position="1"/>
        <end position="21"/>
    </location>
</feature>
<keyword evidence="1" id="KW-0732">Signal</keyword>
<dbReference type="PANTHER" id="PTHR10587:SF134">
    <property type="entry name" value="SECRETED PROTEIN"/>
    <property type="match status" value="1"/>
</dbReference>
<proteinExistence type="predicted"/>
<protein>
    <submittedName>
        <fullName evidence="3">Polysaccharide deacetylase family protein</fullName>
    </submittedName>
</protein>
<dbReference type="Pfam" id="PF01522">
    <property type="entry name" value="Polysacc_deac_1"/>
    <property type="match status" value="1"/>
</dbReference>
<gene>
    <name evidence="3" type="ORF">KJB30_04425</name>
</gene>
<dbReference type="SUPFAM" id="SSF88713">
    <property type="entry name" value="Glycoside hydrolase/deacetylase"/>
    <property type="match status" value="1"/>
</dbReference>
<dbReference type="RefSeq" id="WP_214296724.1">
    <property type="nucleotide sequence ID" value="NZ_JAHDYS010000003.1"/>
</dbReference>
<name>A0ABS5U5S0_9BACT</name>
<dbReference type="PANTHER" id="PTHR10587">
    <property type="entry name" value="GLYCOSYL TRANSFERASE-RELATED"/>
    <property type="match status" value="1"/>
</dbReference>
<feature type="chain" id="PRO_5047016111" evidence="1">
    <location>
        <begin position="22"/>
        <end position="262"/>
    </location>
</feature>
<dbReference type="PROSITE" id="PS51677">
    <property type="entry name" value="NODB"/>
    <property type="match status" value="1"/>
</dbReference>
<dbReference type="Gene3D" id="3.20.20.370">
    <property type="entry name" value="Glycoside hydrolase/deacetylase"/>
    <property type="match status" value="1"/>
</dbReference>
<evidence type="ECO:0000313" key="3">
    <source>
        <dbReference type="EMBL" id="MBT1071017.1"/>
    </source>
</evidence>
<dbReference type="InterPro" id="IPR050248">
    <property type="entry name" value="Polysacc_deacetylase_ArnD"/>
</dbReference>
<evidence type="ECO:0000313" key="4">
    <source>
        <dbReference type="Proteomes" id="UP000784128"/>
    </source>
</evidence>
<dbReference type="Proteomes" id="UP000784128">
    <property type="component" value="Unassembled WGS sequence"/>
</dbReference>
<accession>A0ABS5U5S0</accession>
<feature type="domain" description="NodB homology" evidence="2">
    <location>
        <begin position="61"/>
        <end position="254"/>
    </location>
</feature>
<organism evidence="3 4">
    <name type="scientific">Pelotalea chapellei</name>
    <dbReference type="NCBI Taxonomy" id="44671"/>
    <lineage>
        <taxon>Bacteria</taxon>
        <taxon>Pseudomonadati</taxon>
        <taxon>Thermodesulfobacteriota</taxon>
        <taxon>Desulfuromonadia</taxon>
        <taxon>Geobacterales</taxon>
        <taxon>Geobacteraceae</taxon>
        <taxon>Pelotalea</taxon>
    </lineage>
</organism>
<sequence length="262" mass="28966">MKCFLSALLMVLGVWTLQALGDQREESLEVLRQRFAATARTPLEWSETATGVRTRLNTGENVLALTLDACGSRSGKGYDAALITYLEKERIPATLFINARWIDANPEIFKKLAANPLFEIANHGLLHKPASITGRRVYGIDGTRDVAELVDEIEQNARKVAALTGKRTRYYRSGTAYYDEVAVEVSRSLGHEVIGFSILGDAGATYTKDQVRSALLKARPGDIAILHMNHPAGKTADGVMSAIPELRRRGFRFVKLSEYELL</sequence>
<dbReference type="InterPro" id="IPR002509">
    <property type="entry name" value="NODB_dom"/>
</dbReference>
<dbReference type="CDD" id="cd10955">
    <property type="entry name" value="CE4_BH0857_like"/>
    <property type="match status" value="1"/>
</dbReference>
<keyword evidence="4" id="KW-1185">Reference proteome</keyword>
<comment type="caution">
    <text evidence="3">The sequence shown here is derived from an EMBL/GenBank/DDBJ whole genome shotgun (WGS) entry which is preliminary data.</text>
</comment>